<keyword evidence="11" id="KW-1185">Reference proteome</keyword>
<dbReference type="EMBL" id="CP001825">
    <property type="protein sequence ID" value="ACZ42280.1"/>
    <property type="molecule type" value="Genomic_DNA"/>
</dbReference>
<sequence length="311" mass="33324">MTVTIRNHLLDVDTLGRAGIERVLKKAEWFGSTNSTSYSHQLAGKLVVNLFYEPSTRTRMSFEIAARKLGAEVINFAVAGSSVEKGESLIDTVRTIEALGANAIVLRHQAAGAPYLLAKHYSGVIINAGDGRHAHPTQALLDLLTVYQVFGRIEDVTVAIVGDIQNSRVARSSAIALAMCGANVRLVSPPALSIHPDWLHGLGLSASIHTSLEEGITGADVVMALRIQRERQDQGYIPSIRNYITNYGITPEVIAKYCPGALIMHPGPANEGIEISADLMVAPNSLIQKQVANGVLVRMAVLSMLLGGDSE</sequence>
<evidence type="ECO:0000259" key="8">
    <source>
        <dbReference type="Pfam" id="PF00185"/>
    </source>
</evidence>
<comment type="pathway">
    <text evidence="1 7">Pyrimidine metabolism; UMP biosynthesis via de novo pathway; (S)-dihydroorotate from bicarbonate: step 2/3.</text>
</comment>
<dbReference type="GO" id="GO:0005829">
    <property type="term" value="C:cytosol"/>
    <property type="evidence" value="ECO:0007669"/>
    <property type="project" value="TreeGrafter"/>
</dbReference>
<dbReference type="InterPro" id="IPR006131">
    <property type="entry name" value="Asp_carbamoyltransf_Asp/Orn-bd"/>
</dbReference>
<dbReference type="PROSITE" id="PS00097">
    <property type="entry name" value="CARBAMOYLTRANSFERASE"/>
    <property type="match status" value="1"/>
</dbReference>
<name>D1CBW5_THET1</name>
<dbReference type="InterPro" id="IPR002082">
    <property type="entry name" value="Asp_carbamoyltransf"/>
</dbReference>
<dbReference type="EC" id="2.1.3.2" evidence="7"/>
<dbReference type="GO" id="GO:0006520">
    <property type="term" value="P:amino acid metabolic process"/>
    <property type="evidence" value="ECO:0007669"/>
    <property type="project" value="InterPro"/>
</dbReference>
<evidence type="ECO:0000256" key="7">
    <source>
        <dbReference type="HAMAP-Rule" id="MF_00001"/>
    </source>
</evidence>
<dbReference type="SUPFAM" id="SSF53671">
    <property type="entry name" value="Aspartate/ornithine carbamoyltransferase"/>
    <property type="match status" value="1"/>
</dbReference>
<dbReference type="STRING" id="525904.Tter_1373"/>
<comment type="subunit">
    <text evidence="7">Heterododecamer (2C3:3R2) of six catalytic PyrB chains organized as two trimers (C3), and six regulatory PyrI chains organized as three dimers (R2).</text>
</comment>
<feature type="binding site" evidence="7">
    <location>
        <position position="168"/>
    </location>
    <ligand>
        <name>L-aspartate</name>
        <dbReference type="ChEBI" id="CHEBI:29991"/>
    </ligand>
</feature>
<comment type="catalytic activity">
    <reaction evidence="6 7">
        <text>carbamoyl phosphate + L-aspartate = N-carbamoyl-L-aspartate + phosphate + H(+)</text>
        <dbReference type="Rhea" id="RHEA:20013"/>
        <dbReference type="ChEBI" id="CHEBI:15378"/>
        <dbReference type="ChEBI" id="CHEBI:29991"/>
        <dbReference type="ChEBI" id="CHEBI:32814"/>
        <dbReference type="ChEBI" id="CHEBI:43474"/>
        <dbReference type="ChEBI" id="CHEBI:58228"/>
        <dbReference type="EC" id="2.1.3.2"/>
    </reaction>
</comment>
<dbReference type="InterPro" id="IPR006132">
    <property type="entry name" value="Asp/Orn_carbamoyltranf_P-bd"/>
</dbReference>
<dbReference type="InterPro" id="IPR006130">
    <property type="entry name" value="Asp/Orn_carbamoylTrfase"/>
</dbReference>
<evidence type="ECO:0000256" key="5">
    <source>
        <dbReference type="ARBA" id="ARBA00043884"/>
    </source>
</evidence>
<dbReference type="NCBIfam" id="TIGR00670">
    <property type="entry name" value="asp_carb_tr"/>
    <property type="match status" value="1"/>
</dbReference>
<dbReference type="NCBIfam" id="NF002032">
    <property type="entry name" value="PRK00856.1"/>
    <property type="match status" value="1"/>
</dbReference>
<evidence type="ECO:0000256" key="3">
    <source>
        <dbReference type="ARBA" id="ARBA00022679"/>
    </source>
</evidence>
<feature type="binding site" evidence="7">
    <location>
        <position position="85"/>
    </location>
    <ligand>
        <name>L-aspartate</name>
        <dbReference type="ChEBI" id="CHEBI:29991"/>
    </ligand>
</feature>
<evidence type="ECO:0000256" key="6">
    <source>
        <dbReference type="ARBA" id="ARBA00048859"/>
    </source>
</evidence>
<organism evidence="10 11">
    <name type="scientific">Thermobaculum terrenum (strain ATCC BAA-798 / CCMEE 7001 / YNP1)</name>
    <dbReference type="NCBI Taxonomy" id="525904"/>
    <lineage>
        <taxon>Bacteria</taxon>
        <taxon>Bacillati</taxon>
        <taxon>Chloroflexota</taxon>
        <taxon>Chloroflexia</taxon>
        <taxon>Candidatus Thermobaculales</taxon>
        <taxon>Candidatus Thermobaculaceae</taxon>
        <taxon>Thermobaculum</taxon>
    </lineage>
</organism>
<dbReference type="AlphaFoldDB" id="D1CBW5"/>
<feature type="binding site" evidence="7">
    <location>
        <position position="135"/>
    </location>
    <ligand>
        <name>carbamoyl phosphate</name>
        <dbReference type="ChEBI" id="CHEBI:58228"/>
    </ligand>
</feature>
<gene>
    <name evidence="7" type="primary">pyrB</name>
    <name evidence="10" type="ordered locus">Tter_1373</name>
</gene>
<dbReference type="RefSeq" id="WP_012875315.1">
    <property type="nucleotide sequence ID" value="NC_013525.1"/>
</dbReference>
<dbReference type="Pfam" id="PF02729">
    <property type="entry name" value="OTCace_N"/>
    <property type="match status" value="1"/>
</dbReference>
<evidence type="ECO:0000256" key="2">
    <source>
        <dbReference type="ARBA" id="ARBA00008896"/>
    </source>
</evidence>
<dbReference type="PANTHER" id="PTHR45753:SF6">
    <property type="entry name" value="ASPARTATE CARBAMOYLTRANSFERASE"/>
    <property type="match status" value="1"/>
</dbReference>
<dbReference type="GO" id="GO:0006207">
    <property type="term" value="P:'de novo' pyrimidine nucleobase biosynthetic process"/>
    <property type="evidence" value="ECO:0007669"/>
    <property type="project" value="InterPro"/>
</dbReference>
<dbReference type="HAMAP" id="MF_00001">
    <property type="entry name" value="Asp_carb_tr"/>
    <property type="match status" value="1"/>
</dbReference>
<dbReference type="KEGG" id="ttr:Tter_1373"/>
<evidence type="ECO:0000259" key="9">
    <source>
        <dbReference type="Pfam" id="PF02729"/>
    </source>
</evidence>
<keyword evidence="4 7" id="KW-0665">Pyrimidine biosynthesis</keyword>
<dbReference type="GO" id="GO:0044205">
    <property type="term" value="P:'de novo' UMP biosynthetic process"/>
    <property type="evidence" value="ECO:0007669"/>
    <property type="project" value="UniProtKB-UniRule"/>
</dbReference>
<protein>
    <recommendedName>
        <fullName evidence="7">Aspartate carbamoyltransferase</fullName>
        <ecNumber evidence="7">2.1.3.2</ecNumber>
    </recommendedName>
    <alternativeName>
        <fullName evidence="7">Aspartate transcarbamylase</fullName>
        <shortName evidence="7">ATCase</shortName>
    </alternativeName>
</protein>
<dbReference type="InterPro" id="IPR036901">
    <property type="entry name" value="Asp/Orn_carbamoylTrfase_sf"/>
</dbReference>
<comment type="similarity">
    <text evidence="2 7">Belongs to the aspartate/ornithine carbamoyltransferase superfamily. ATCase family.</text>
</comment>
<feature type="binding site" evidence="7">
    <location>
        <position position="138"/>
    </location>
    <ligand>
        <name>carbamoyl phosphate</name>
        <dbReference type="ChEBI" id="CHEBI:58228"/>
    </ligand>
</feature>
<dbReference type="Gene3D" id="3.40.50.1370">
    <property type="entry name" value="Aspartate/ornithine carbamoyltransferase"/>
    <property type="match status" value="2"/>
</dbReference>
<dbReference type="PRINTS" id="PR00100">
    <property type="entry name" value="AOTCASE"/>
</dbReference>
<accession>D1CBW5</accession>
<dbReference type="OrthoDB" id="9774690at2"/>
<dbReference type="Proteomes" id="UP000000323">
    <property type="component" value="Chromosome 1"/>
</dbReference>
<evidence type="ECO:0000313" key="11">
    <source>
        <dbReference type="Proteomes" id="UP000000323"/>
    </source>
</evidence>
<feature type="binding site" evidence="7">
    <location>
        <position position="58"/>
    </location>
    <ligand>
        <name>carbamoyl phosphate</name>
        <dbReference type="ChEBI" id="CHEBI:58228"/>
    </ligand>
</feature>
<dbReference type="GO" id="GO:0004070">
    <property type="term" value="F:aspartate carbamoyltransferase activity"/>
    <property type="evidence" value="ECO:0007669"/>
    <property type="project" value="UniProtKB-UniRule"/>
</dbReference>
<proteinExistence type="inferred from homology"/>
<feature type="binding site" evidence="7">
    <location>
        <position position="268"/>
    </location>
    <ligand>
        <name>carbamoyl phosphate</name>
        <dbReference type="ChEBI" id="CHEBI:58228"/>
    </ligand>
</feature>
<feature type="binding site" evidence="7">
    <location>
        <position position="267"/>
    </location>
    <ligand>
        <name>carbamoyl phosphate</name>
        <dbReference type="ChEBI" id="CHEBI:58228"/>
    </ligand>
</feature>
<feature type="binding site" evidence="7">
    <location>
        <position position="107"/>
    </location>
    <ligand>
        <name>carbamoyl phosphate</name>
        <dbReference type="ChEBI" id="CHEBI:58228"/>
    </ligand>
</feature>
<evidence type="ECO:0000256" key="1">
    <source>
        <dbReference type="ARBA" id="ARBA00004852"/>
    </source>
</evidence>
<feature type="domain" description="Aspartate/ornithine carbamoyltransferase Asp/Orn-binding" evidence="8">
    <location>
        <begin position="155"/>
        <end position="304"/>
    </location>
</feature>
<dbReference type="Pfam" id="PF00185">
    <property type="entry name" value="OTCace"/>
    <property type="match status" value="1"/>
</dbReference>
<dbReference type="HOGENOM" id="CLU_043846_2_0_0"/>
<feature type="domain" description="Aspartate/ornithine carbamoyltransferase carbamoyl-P binding" evidence="9">
    <location>
        <begin position="8"/>
        <end position="147"/>
    </location>
</feature>
<feature type="binding site" evidence="7">
    <location>
        <position position="226"/>
    </location>
    <ligand>
        <name>L-aspartate</name>
        <dbReference type="ChEBI" id="CHEBI:29991"/>
    </ligand>
</feature>
<dbReference type="UniPathway" id="UPA00070">
    <property type="reaction ID" value="UER00116"/>
</dbReference>
<feature type="binding site" evidence="7">
    <location>
        <position position="57"/>
    </location>
    <ligand>
        <name>carbamoyl phosphate</name>
        <dbReference type="ChEBI" id="CHEBI:58228"/>
    </ligand>
</feature>
<dbReference type="eggNOG" id="COG0540">
    <property type="taxonomic scope" value="Bacteria"/>
</dbReference>
<comment type="function">
    <text evidence="5 7">Catalyzes the condensation of carbamoyl phosphate and aspartate to form carbamoyl aspartate and inorganic phosphate, the committed step in the de novo pyrimidine nucleotide biosynthesis pathway.</text>
</comment>
<evidence type="ECO:0000256" key="4">
    <source>
        <dbReference type="ARBA" id="ARBA00022975"/>
    </source>
</evidence>
<dbReference type="PRINTS" id="PR00101">
    <property type="entry name" value="ATCASE"/>
</dbReference>
<evidence type="ECO:0000313" key="10">
    <source>
        <dbReference type="EMBL" id="ACZ42280.1"/>
    </source>
</evidence>
<keyword evidence="3 7" id="KW-0808">Transferase</keyword>
<dbReference type="GO" id="GO:0016597">
    <property type="term" value="F:amino acid binding"/>
    <property type="evidence" value="ECO:0007669"/>
    <property type="project" value="InterPro"/>
</dbReference>
<dbReference type="PANTHER" id="PTHR45753">
    <property type="entry name" value="ORNITHINE CARBAMOYLTRANSFERASE, MITOCHONDRIAL"/>
    <property type="match status" value="1"/>
</dbReference>
<reference evidence="11" key="1">
    <citation type="journal article" date="2010" name="Stand. Genomic Sci.">
        <title>Complete genome sequence of 'Thermobaculum terrenum' type strain (YNP1).</title>
        <authorList>
            <person name="Kiss H."/>
            <person name="Cleland D."/>
            <person name="Lapidus A."/>
            <person name="Lucas S."/>
            <person name="Glavina Del Rio T."/>
            <person name="Nolan M."/>
            <person name="Tice H."/>
            <person name="Han C."/>
            <person name="Goodwin L."/>
            <person name="Pitluck S."/>
            <person name="Liolios K."/>
            <person name="Ivanova N."/>
            <person name="Mavromatis K."/>
            <person name="Ovchinnikova G."/>
            <person name="Pati A."/>
            <person name="Chen A."/>
            <person name="Palaniappan K."/>
            <person name="Land M."/>
            <person name="Hauser L."/>
            <person name="Chang Y."/>
            <person name="Jeffries C."/>
            <person name="Lu M."/>
            <person name="Brettin T."/>
            <person name="Detter J."/>
            <person name="Goker M."/>
            <person name="Tindall B."/>
            <person name="Beck B."/>
            <person name="McDermott T."/>
            <person name="Woyke T."/>
            <person name="Bristow J."/>
            <person name="Eisen J."/>
            <person name="Markowitz V."/>
            <person name="Hugenholtz P."/>
            <person name="Kyrpides N."/>
            <person name="Klenk H."/>
            <person name="Cheng J."/>
        </authorList>
    </citation>
    <scope>NUCLEOTIDE SEQUENCE [LARGE SCALE GENOMIC DNA]</scope>
    <source>
        <strain evidence="11">ATCC BAA-798 / YNP1</strain>
    </source>
</reference>